<dbReference type="VEuPathDB" id="FungiDB:MCYG_08362"/>
<protein>
    <submittedName>
        <fullName evidence="1">Uncharacterized protein</fullName>
    </submittedName>
</protein>
<dbReference type="HOGENOM" id="CLU_785503_0_0_1"/>
<dbReference type="EMBL" id="DS995708">
    <property type="protein sequence ID" value="EEQ35543.1"/>
    <property type="molecule type" value="Genomic_DNA"/>
</dbReference>
<evidence type="ECO:0000313" key="2">
    <source>
        <dbReference type="Proteomes" id="UP000002035"/>
    </source>
</evidence>
<dbReference type="OMA" id="ANEAFAW"/>
<dbReference type="GeneID" id="9227576"/>
<proteinExistence type="predicted"/>
<dbReference type="Proteomes" id="UP000002035">
    <property type="component" value="Unassembled WGS sequence"/>
</dbReference>
<dbReference type="AlphaFoldDB" id="C5G090"/>
<evidence type="ECO:0000313" key="1">
    <source>
        <dbReference type="EMBL" id="EEQ35543.1"/>
    </source>
</evidence>
<dbReference type="RefSeq" id="XP_002843279.1">
    <property type="nucleotide sequence ID" value="XM_002843233.1"/>
</dbReference>
<organism evidence="1 2">
    <name type="scientific">Arthroderma otae (strain ATCC MYA-4605 / CBS 113480)</name>
    <name type="common">Microsporum canis</name>
    <dbReference type="NCBI Taxonomy" id="554155"/>
    <lineage>
        <taxon>Eukaryota</taxon>
        <taxon>Fungi</taxon>
        <taxon>Dikarya</taxon>
        <taxon>Ascomycota</taxon>
        <taxon>Pezizomycotina</taxon>
        <taxon>Eurotiomycetes</taxon>
        <taxon>Eurotiomycetidae</taxon>
        <taxon>Onygenales</taxon>
        <taxon>Arthrodermataceae</taxon>
        <taxon>Microsporum</taxon>
    </lineage>
</organism>
<name>C5G090_ARTOC</name>
<gene>
    <name evidence="1" type="ORF">MCYG_08362</name>
</gene>
<dbReference type="OrthoDB" id="4149149at2759"/>
<reference evidence="2" key="1">
    <citation type="journal article" date="2012" name="MBio">
        <title>Comparative genome analysis of Trichophyton rubrum and related dermatophytes reveals candidate genes involved in infection.</title>
        <authorList>
            <person name="Martinez D.A."/>
            <person name="Oliver B.G."/>
            <person name="Graeser Y."/>
            <person name="Goldberg J.M."/>
            <person name="Li W."/>
            <person name="Martinez-Rossi N.M."/>
            <person name="Monod M."/>
            <person name="Shelest E."/>
            <person name="Barton R.C."/>
            <person name="Birch E."/>
            <person name="Brakhage A.A."/>
            <person name="Chen Z."/>
            <person name="Gurr S.J."/>
            <person name="Heiman D."/>
            <person name="Heitman J."/>
            <person name="Kosti I."/>
            <person name="Rossi A."/>
            <person name="Saif S."/>
            <person name="Samalova M."/>
            <person name="Saunders C.W."/>
            <person name="Shea T."/>
            <person name="Summerbell R.C."/>
            <person name="Xu J."/>
            <person name="Young S."/>
            <person name="Zeng Q."/>
            <person name="Birren B.W."/>
            <person name="Cuomo C.A."/>
            <person name="White T.C."/>
        </authorList>
    </citation>
    <scope>NUCLEOTIDE SEQUENCE [LARGE SCALE GENOMIC DNA]</scope>
    <source>
        <strain evidence="2">ATCC MYA-4605 / CBS 113480</strain>
    </source>
</reference>
<keyword evidence="2" id="KW-1185">Reference proteome</keyword>
<accession>C5G090</accession>
<dbReference type="eggNOG" id="ENOG502SFV6">
    <property type="taxonomic scope" value="Eukaryota"/>
</dbReference>
<sequence>MKQTNAWRKAGAALPACSEADVCDEETRRDVDLMILDYIVCAAITSILHERIAERQGTEPQGIHGCDRWLEISEATLHLFKANNPGETLSEDIKFKIQTLNFANLFFRRFKRTAYLPSRSALAAQRKKSSERARRWLEDGGFTQTSDTLDRAFERLRPVISPSWIDENRRTFLAHMAVKETEEYEFDQDTSVTLLDILPELMELCDSAPEAVSEDVCTVAVSFMLHAAIEQGLLFGRTGPQVIDEAFAWGDEGDDQSWTETRDGYRLSLCPAEEDDADDYGEQLKRIIYEHPPFDFEGEVLQMIKRLQQTWETPVLNQLEQGKLFSLDTDEVAAFKRRVIFTHLGS</sequence>